<dbReference type="InterPro" id="IPR001878">
    <property type="entry name" value="Znf_CCHC"/>
</dbReference>
<sequence length="129" mass="15505">MAVRDFKIFFRRREKFVRQPHDDKKSFCKVKEEKKEKKDRRCFKCGDLNHSISDCPKNSFNDQKACVGGCWSESDEEDESKRDEICLMALDNNEEHYVIGMYWEILKNFSLEDRHKFFKLHVDTLIIAM</sequence>
<comment type="caution">
    <text evidence="3">The sequence shown here is derived from an EMBL/GenBank/DDBJ whole genome shotgun (WGS) entry which is preliminary data.</text>
</comment>
<evidence type="ECO:0000259" key="2">
    <source>
        <dbReference type="PROSITE" id="PS50158"/>
    </source>
</evidence>
<reference evidence="3" key="2">
    <citation type="submission" date="2022-01" db="EMBL/GenBank/DDBJ databases">
        <authorList>
            <person name="Yamashiro T."/>
            <person name="Shiraishi A."/>
            <person name="Satake H."/>
            <person name="Nakayama K."/>
        </authorList>
    </citation>
    <scope>NUCLEOTIDE SEQUENCE</scope>
</reference>
<evidence type="ECO:0000313" key="4">
    <source>
        <dbReference type="Proteomes" id="UP001151760"/>
    </source>
</evidence>
<evidence type="ECO:0000313" key="3">
    <source>
        <dbReference type="EMBL" id="GJS79915.1"/>
    </source>
</evidence>
<dbReference type="InterPro" id="IPR036875">
    <property type="entry name" value="Znf_CCHC_sf"/>
</dbReference>
<dbReference type="Proteomes" id="UP001151760">
    <property type="component" value="Unassembled WGS sequence"/>
</dbReference>
<accession>A0ABQ4YSC9</accession>
<keyword evidence="1" id="KW-0862">Zinc</keyword>
<proteinExistence type="predicted"/>
<evidence type="ECO:0000256" key="1">
    <source>
        <dbReference type="PROSITE-ProRule" id="PRU00047"/>
    </source>
</evidence>
<dbReference type="PROSITE" id="PS50158">
    <property type="entry name" value="ZF_CCHC"/>
    <property type="match status" value="1"/>
</dbReference>
<keyword evidence="4" id="KW-1185">Reference proteome</keyword>
<organism evidence="3 4">
    <name type="scientific">Tanacetum coccineum</name>
    <dbReference type="NCBI Taxonomy" id="301880"/>
    <lineage>
        <taxon>Eukaryota</taxon>
        <taxon>Viridiplantae</taxon>
        <taxon>Streptophyta</taxon>
        <taxon>Embryophyta</taxon>
        <taxon>Tracheophyta</taxon>
        <taxon>Spermatophyta</taxon>
        <taxon>Magnoliopsida</taxon>
        <taxon>eudicotyledons</taxon>
        <taxon>Gunneridae</taxon>
        <taxon>Pentapetalae</taxon>
        <taxon>asterids</taxon>
        <taxon>campanulids</taxon>
        <taxon>Asterales</taxon>
        <taxon>Asteraceae</taxon>
        <taxon>Asteroideae</taxon>
        <taxon>Anthemideae</taxon>
        <taxon>Anthemidinae</taxon>
        <taxon>Tanacetum</taxon>
    </lineage>
</organism>
<dbReference type="SUPFAM" id="SSF57756">
    <property type="entry name" value="Retrovirus zinc finger-like domains"/>
    <property type="match status" value="1"/>
</dbReference>
<reference evidence="3" key="1">
    <citation type="journal article" date="2022" name="Int. J. Mol. Sci.">
        <title>Draft Genome of Tanacetum Coccineum: Genomic Comparison of Closely Related Tanacetum-Family Plants.</title>
        <authorList>
            <person name="Yamashiro T."/>
            <person name="Shiraishi A."/>
            <person name="Nakayama K."/>
            <person name="Satake H."/>
        </authorList>
    </citation>
    <scope>NUCLEOTIDE SEQUENCE</scope>
</reference>
<keyword evidence="1" id="KW-0863">Zinc-finger</keyword>
<keyword evidence="1" id="KW-0479">Metal-binding</keyword>
<feature type="domain" description="CCHC-type" evidence="2">
    <location>
        <begin position="40"/>
        <end position="57"/>
    </location>
</feature>
<feature type="non-terminal residue" evidence="3">
    <location>
        <position position="129"/>
    </location>
</feature>
<dbReference type="EMBL" id="BQNB010010632">
    <property type="protein sequence ID" value="GJS79915.1"/>
    <property type="molecule type" value="Genomic_DNA"/>
</dbReference>
<name>A0ABQ4YSC9_9ASTR</name>
<protein>
    <submittedName>
        <fullName evidence="3">Zf-CCHC domain-containing protein</fullName>
    </submittedName>
</protein>
<dbReference type="Pfam" id="PF00098">
    <property type="entry name" value="zf-CCHC"/>
    <property type="match status" value="1"/>
</dbReference>
<gene>
    <name evidence="3" type="ORF">Tco_0729796</name>
</gene>